<dbReference type="EMBL" id="NKHG01000117">
    <property type="protein sequence ID" value="PCK18746.1"/>
    <property type="molecule type" value="Genomic_DNA"/>
</dbReference>
<feature type="domain" description="Major facilitator superfamily (MFS) profile" evidence="8">
    <location>
        <begin position="1"/>
        <end position="199"/>
    </location>
</feature>
<feature type="transmembrane region" description="Helical" evidence="7">
    <location>
        <begin position="319"/>
        <end position="345"/>
    </location>
</feature>
<dbReference type="InterPro" id="IPR011701">
    <property type="entry name" value="MFS"/>
</dbReference>
<dbReference type="GO" id="GO:0005886">
    <property type="term" value="C:plasma membrane"/>
    <property type="evidence" value="ECO:0007669"/>
    <property type="project" value="UniProtKB-SubCell"/>
</dbReference>
<keyword evidence="3" id="KW-1003">Cell membrane</keyword>
<feature type="transmembrane region" description="Helical" evidence="7">
    <location>
        <begin position="259"/>
        <end position="281"/>
    </location>
</feature>
<dbReference type="InterPro" id="IPR036259">
    <property type="entry name" value="MFS_trans_sf"/>
</dbReference>
<dbReference type="GO" id="GO:0022857">
    <property type="term" value="F:transmembrane transporter activity"/>
    <property type="evidence" value="ECO:0007669"/>
    <property type="project" value="InterPro"/>
</dbReference>
<feature type="transmembrane region" description="Helical" evidence="7">
    <location>
        <begin position="12"/>
        <end position="34"/>
    </location>
</feature>
<dbReference type="PANTHER" id="PTHR43266:SF9">
    <property type="entry name" value="PERMEASE, MAJOR FACILITATOR SUPERFAMILY-RELATED"/>
    <property type="match status" value="1"/>
</dbReference>
<evidence type="ECO:0000259" key="8">
    <source>
        <dbReference type="PROSITE" id="PS50850"/>
    </source>
</evidence>
<dbReference type="OrthoDB" id="9775268at2"/>
<dbReference type="Gene3D" id="1.20.1250.20">
    <property type="entry name" value="MFS general substrate transporter like domains"/>
    <property type="match status" value="1"/>
</dbReference>
<evidence type="ECO:0000313" key="10">
    <source>
        <dbReference type="Proteomes" id="UP000228754"/>
    </source>
</evidence>
<dbReference type="PRINTS" id="PR01988">
    <property type="entry name" value="EXPORTERBACE"/>
</dbReference>
<dbReference type="PROSITE" id="PS50850">
    <property type="entry name" value="MFS"/>
    <property type="match status" value="1"/>
</dbReference>
<name>A0A2A5INR5_BACPU</name>
<dbReference type="AlphaFoldDB" id="A0A2A5INR5"/>
<reference evidence="9 10" key="1">
    <citation type="submission" date="2017-06" db="EMBL/GenBank/DDBJ databases">
        <title>Draft Genome Sequence of Bacillus sp Strain 36R Isolated from saline sediment at Atanasia, Sonora, Mexico.</title>
        <authorList>
            <person name="Sanchez Diaz R."/>
            <person name="Quiroz Macias M.E."/>
            <person name="Ibarra Gamez J.C."/>
            <person name="Enciso Ibarra J."/>
            <person name="Gomez Gil B."/>
            <person name="Galaviz Silva L."/>
        </authorList>
    </citation>
    <scope>NUCLEOTIDE SEQUENCE [LARGE SCALE GENOMIC DNA]</scope>
    <source>
        <strain evidence="9 10">36R_ATNSAL</strain>
    </source>
</reference>
<feature type="transmembrane region" description="Helical" evidence="7">
    <location>
        <begin position="288"/>
        <end position="307"/>
    </location>
</feature>
<evidence type="ECO:0000256" key="3">
    <source>
        <dbReference type="ARBA" id="ARBA00022475"/>
    </source>
</evidence>
<dbReference type="PANTHER" id="PTHR43266">
    <property type="entry name" value="MACROLIDE-EFFLUX PROTEIN"/>
    <property type="match status" value="1"/>
</dbReference>
<evidence type="ECO:0000256" key="5">
    <source>
        <dbReference type="ARBA" id="ARBA00022989"/>
    </source>
</evidence>
<evidence type="ECO:0000256" key="2">
    <source>
        <dbReference type="ARBA" id="ARBA00022448"/>
    </source>
</evidence>
<feature type="transmembrane region" description="Helical" evidence="7">
    <location>
        <begin position="46"/>
        <end position="64"/>
    </location>
</feature>
<dbReference type="Pfam" id="PF07690">
    <property type="entry name" value="MFS_1"/>
    <property type="match status" value="1"/>
</dbReference>
<keyword evidence="4 7" id="KW-0812">Transmembrane</keyword>
<dbReference type="SUPFAM" id="SSF103473">
    <property type="entry name" value="MFS general substrate transporter"/>
    <property type="match status" value="1"/>
</dbReference>
<keyword evidence="2" id="KW-0813">Transport</keyword>
<keyword evidence="5 7" id="KW-1133">Transmembrane helix</keyword>
<evidence type="ECO:0000313" key="9">
    <source>
        <dbReference type="EMBL" id="PCK18746.1"/>
    </source>
</evidence>
<evidence type="ECO:0000256" key="4">
    <source>
        <dbReference type="ARBA" id="ARBA00022692"/>
    </source>
</evidence>
<sequence length="417" mass="45343">MSLLAKKDSTHFIYLVLGQIISVFGSSMIRFVLSLHVLDMTQRVDLYALLFALSNIPLLLSPLAGAIADRFNRRNLMILFDVLTGMMILAFYLWLFSGNDSLYIIGAVMILLGVMSTFYSPAVMSSIPQLVKEEKLVQANGIVNGVQALSGVVAPIIGGVLYGLIGSQAIIGASSIVFFLSACMLLRLNISFSPSPLTESMTKVLVKDMKQGFSYIGSQSFLKRAMLLAALLNFILTPFFIVGGPIILRVTMKSSDIMYGIGMGLIEFAVIAGALLVGLVAKHWRIPTLYRWLLIIAIILLPVAFSTSKTALQFGTLPAYLLFLAGCLPIAMLLTMISIVVISHVQKKTPNGQLGKVMANLTMVSQCAAPLGQMMYGFLFNTFSANVYVTVLIVSIFMFALAFLTKNMLQHEGESAS</sequence>
<feature type="transmembrane region" description="Helical" evidence="7">
    <location>
        <begin position="141"/>
        <end position="164"/>
    </location>
</feature>
<feature type="transmembrane region" description="Helical" evidence="7">
    <location>
        <begin position="385"/>
        <end position="404"/>
    </location>
</feature>
<feature type="transmembrane region" description="Helical" evidence="7">
    <location>
        <begin position="170"/>
        <end position="190"/>
    </location>
</feature>
<comment type="subcellular location">
    <subcellularLocation>
        <location evidence="1">Cell membrane</location>
        <topology evidence="1">Multi-pass membrane protein</topology>
    </subcellularLocation>
</comment>
<protein>
    <submittedName>
        <fullName evidence="9">MFS transporter</fullName>
    </submittedName>
</protein>
<accession>A0A2A5INR5</accession>
<evidence type="ECO:0000256" key="1">
    <source>
        <dbReference type="ARBA" id="ARBA00004651"/>
    </source>
</evidence>
<feature type="transmembrane region" description="Helical" evidence="7">
    <location>
        <begin position="101"/>
        <end position="120"/>
    </location>
</feature>
<evidence type="ECO:0000256" key="6">
    <source>
        <dbReference type="ARBA" id="ARBA00023136"/>
    </source>
</evidence>
<proteinExistence type="predicted"/>
<keyword evidence="6 7" id="KW-0472">Membrane</keyword>
<dbReference type="CDD" id="cd06173">
    <property type="entry name" value="MFS_MefA_like"/>
    <property type="match status" value="1"/>
</dbReference>
<feature type="transmembrane region" description="Helical" evidence="7">
    <location>
        <begin position="225"/>
        <end position="247"/>
    </location>
</feature>
<gene>
    <name evidence="9" type="ORF">CEY02_18325</name>
</gene>
<dbReference type="Proteomes" id="UP000228754">
    <property type="component" value="Unassembled WGS sequence"/>
</dbReference>
<feature type="transmembrane region" description="Helical" evidence="7">
    <location>
        <begin position="76"/>
        <end position="95"/>
    </location>
</feature>
<dbReference type="InterPro" id="IPR020846">
    <property type="entry name" value="MFS_dom"/>
</dbReference>
<organism evidence="9 10">
    <name type="scientific">Bacillus pumilus</name>
    <name type="common">Bacillus mesentericus</name>
    <dbReference type="NCBI Taxonomy" id="1408"/>
    <lineage>
        <taxon>Bacteria</taxon>
        <taxon>Bacillati</taxon>
        <taxon>Bacillota</taxon>
        <taxon>Bacilli</taxon>
        <taxon>Bacillales</taxon>
        <taxon>Bacillaceae</taxon>
        <taxon>Bacillus</taxon>
    </lineage>
</organism>
<comment type="caution">
    <text evidence="9">The sequence shown here is derived from an EMBL/GenBank/DDBJ whole genome shotgun (WGS) entry which is preliminary data.</text>
</comment>
<evidence type="ECO:0000256" key="7">
    <source>
        <dbReference type="SAM" id="Phobius"/>
    </source>
</evidence>
<dbReference type="InterPro" id="IPR022324">
    <property type="entry name" value="Bacilysin_exporter_BacE_put"/>
</dbReference>